<reference evidence="1 2" key="1">
    <citation type="submission" date="2024-01" db="EMBL/GenBank/DDBJ databases">
        <title>Uliginosibacterium soil sp. nov.</title>
        <authorList>
            <person name="Lv Y."/>
        </authorList>
    </citation>
    <scope>NUCLEOTIDE SEQUENCE [LARGE SCALE GENOMIC DNA]</scope>
    <source>
        <strain evidence="1 2">H3</strain>
    </source>
</reference>
<comment type="caution">
    <text evidence="1">The sequence shown here is derived from an EMBL/GenBank/DDBJ whole genome shotgun (WGS) entry which is preliminary data.</text>
</comment>
<dbReference type="EMBL" id="JAYXHS010000001">
    <property type="protein sequence ID" value="MEC5384978.1"/>
    <property type="molecule type" value="Genomic_DNA"/>
</dbReference>
<sequence>MASTEEWVEWARTAALPYWSTDHQMFLEVAMACCRHYRDSGDMSTVPELANAEHYWFMRWWCFASAGAGGDIAATPVEVLSPSVAQVVGRVASYLSAAVVGMTTMQLANVWNEIKRVLFAIGLERLLPGGDAPASRPSVTQLLWALKGYVDSLSLDAPYADQMRWQFVITELPDGFAVPPPLR</sequence>
<name>A0ABU6JZ81_9RHOO</name>
<organism evidence="1 2">
    <name type="scientific">Uliginosibacterium silvisoli</name>
    <dbReference type="NCBI Taxonomy" id="3114758"/>
    <lineage>
        <taxon>Bacteria</taxon>
        <taxon>Pseudomonadati</taxon>
        <taxon>Pseudomonadota</taxon>
        <taxon>Betaproteobacteria</taxon>
        <taxon>Rhodocyclales</taxon>
        <taxon>Zoogloeaceae</taxon>
        <taxon>Uliginosibacterium</taxon>
    </lineage>
</organism>
<proteinExistence type="predicted"/>
<dbReference type="RefSeq" id="WP_327597943.1">
    <property type="nucleotide sequence ID" value="NZ_JAYXHS010000001.1"/>
</dbReference>
<evidence type="ECO:0000313" key="2">
    <source>
        <dbReference type="Proteomes" id="UP001331561"/>
    </source>
</evidence>
<accession>A0ABU6JZ81</accession>
<dbReference type="Proteomes" id="UP001331561">
    <property type="component" value="Unassembled WGS sequence"/>
</dbReference>
<gene>
    <name evidence="1" type="ORF">VVD49_04545</name>
</gene>
<evidence type="ECO:0000313" key="1">
    <source>
        <dbReference type="EMBL" id="MEC5384978.1"/>
    </source>
</evidence>
<keyword evidence="2" id="KW-1185">Reference proteome</keyword>
<protein>
    <submittedName>
        <fullName evidence="1">Uncharacterized protein</fullName>
    </submittedName>
</protein>